<dbReference type="EMBL" id="BGPR01153364">
    <property type="protein sequence ID" value="GBL67438.1"/>
    <property type="molecule type" value="Genomic_DNA"/>
</dbReference>
<comment type="caution">
    <text evidence="2">The sequence shown here is derived from an EMBL/GenBank/DDBJ whole genome shotgun (WGS) entry which is preliminary data.</text>
</comment>
<feature type="transmembrane region" description="Helical" evidence="1">
    <location>
        <begin position="85"/>
        <end position="104"/>
    </location>
</feature>
<dbReference type="Proteomes" id="UP000499080">
    <property type="component" value="Unassembled WGS sequence"/>
</dbReference>
<evidence type="ECO:0000313" key="2">
    <source>
        <dbReference type="EMBL" id="GBL67438.1"/>
    </source>
</evidence>
<protein>
    <submittedName>
        <fullName evidence="2">Uncharacterized protein</fullName>
    </submittedName>
</protein>
<keyword evidence="1" id="KW-0472">Membrane</keyword>
<dbReference type="AlphaFoldDB" id="A0A4Y1ZTN4"/>
<proteinExistence type="predicted"/>
<keyword evidence="1" id="KW-0812">Transmembrane</keyword>
<evidence type="ECO:0000256" key="1">
    <source>
        <dbReference type="SAM" id="Phobius"/>
    </source>
</evidence>
<organism evidence="2 3">
    <name type="scientific">Araneus ventricosus</name>
    <name type="common">Orbweaver spider</name>
    <name type="synonym">Epeira ventricosa</name>
    <dbReference type="NCBI Taxonomy" id="182803"/>
    <lineage>
        <taxon>Eukaryota</taxon>
        <taxon>Metazoa</taxon>
        <taxon>Ecdysozoa</taxon>
        <taxon>Arthropoda</taxon>
        <taxon>Chelicerata</taxon>
        <taxon>Arachnida</taxon>
        <taxon>Araneae</taxon>
        <taxon>Araneomorphae</taxon>
        <taxon>Entelegynae</taxon>
        <taxon>Araneoidea</taxon>
        <taxon>Araneidae</taxon>
        <taxon>Araneus</taxon>
    </lineage>
</organism>
<sequence>MTNRKLVQERIGDLFHSIDEDVRRDYGEELIRAIKENVPVVINPSPKIEKVIEAIDSAISLKDPDAVYRVYRNIFVAALYKILEFTPTACFILVIRALIYVLGIPKPKAANKRP</sequence>
<keyword evidence="1" id="KW-1133">Transmembrane helix</keyword>
<accession>A0A4Y1ZTN4</accession>
<reference evidence="2 3" key="1">
    <citation type="journal article" date="2019" name="Sci. Rep.">
        <title>Orb-weaving spider Araneus ventricosus genome elucidates the spidroin gene catalogue.</title>
        <authorList>
            <person name="Kono N."/>
            <person name="Nakamura H."/>
            <person name="Ohtoshi R."/>
            <person name="Moran D.A.P."/>
            <person name="Shinohara A."/>
            <person name="Yoshida Y."/>
            <person name="Fujiwara M."/>
            <person name="Mori M."/>
            <person name="Tomita M."/>
            <person name="Arakawa K."/>
        </authorList>
    </citation>
    <scope>NUCLEOTIDE SEQUENCE [LARGE SCALE GENOMIC DNA]</scope>
</reference>
<gene>
    <name evidence="2" type="ORF">AVEN_183014_1</name>
</gene>
<name>A0A4Y1ZTN4_ARAVE</name>
<evidence type="ECO:0000313" key="3">
    <source>
        <dbReference type="Proteomes" id="UP000499080"/>
    </source>
</evidence>
<keyword evidence="3" id="KW-1185">Reference proteome</keyword>